<name>M1EZU6_ECOLX</name>
<organism evidence="1">
    <name type="scientific">Escherichia coli</name>
    <dbReference type="NCBI Taxonomy" id="562"/>
    <lineage>
        <taxon>Bacteria</taxon>
        <taxon>Pseudomonadati</taxon>
        <taxon>Pseudomonadota</taxon>
        <taxon>Gammaproteobacteria</taxon>
        <taxon>Enterobacterales</taxon>
        <taxon>Enterobacteriaceae</taxon>
        <taxon>Escherichia</taxon>
    </lineage>
</organism>
<dbReference type="AlphaFoldDB" id="M1EZU6"/>
<keyword evidence="1" id="KW-0614">Plasmid</keyword>
<geneLocation type="plasmid" evidence="1">
    <name>pHN1122-1</name>
</geneLocation>
<geneLocation type="plasmid" evidence="3">
    <name>pCTXM64_C0967</name>
</geneLocation>
<dbReference type="EMBL" id="JN797501">
    <property type="protein sequence ID" value="AFB76494.1"/>
    <property type="molecule type" value="Genomic_DNA"/>
</dbReference>
<accession>M1EZU6</accession>
<reference evidence="1" key="1">
    <citation type="submission" date="2011-09" db="EMBL/GenBank/DDBJ databases">
        <authorList>
            <person name="Liu J.-H."/>
            <person name="He L."/>
            <person name="He D."/>
        </authorList>
    </citation>
    <scope>NUCLEOTIDE SEQUENCE</scope>
    <source>
        <strain evidence="1">1122</strain>
        <plasmid evidence="1">pHN1122-1</plasmid>
    </source>
</reference>
<evidence type="ECO:0000313" key="1">
    <source>
        <dbReference type="EMBL" id="AFB76494.1"/>
    </source>
</evidence>
<sequence>MANKPGCRSLRLSYIFIPFKQTGELSGRSVRTVSIFNVIWWSFEVNGDSGTGCVLLSAQPDSNAVAATIDKMMDFMEFLHISGKRKPARGGYE</sequence>
<proteinExistence type="predicted"/>
<protein>
    <submittedName>
        <fullName evidence="1">Uncharacterized protein</fullName>
    </submittedName>
</protein>
<dbReference type="EMBL" id="KP091735">
    <property type="protein sequence ID" value="AJL34868.1"/>
    <property type="molecule type" value="Genomic_DNA"/>
</dbReference>
<evidence type="ECO:0000313" key="3">
    <source>
        <dbReference type="EMBL" id="AJL34868.1"/>
    </source>
</evidence>
<reference evidence="3" key="5">
    <citation type="journal article" date="2015" name="Diagn. Microbiol. Infect. Dis.">
        <title>Prevalence and characterization of hybrid blaCTX-M among Escherichia coli isolates from livestock and other animals.</title>
        <authorList>
            <person name="Ho P.L."/>
            <person name="Liu M.C."/>
            <person name="Lo W.U."/>
            <person name="Lai E.L."/>
            <person name="Lau T.C."/>
            <person name="Law O.K."/>
            <person name="Chow K.H."/>
        </authorList>
    </citation>
    <scope>NUCLEOTIDE SEQUENCE</scope>
    <source>
        <strain evidence="3">C0967</strain>
        <plasmid evidence="3">pCTXM64_C0967</plasmid>
    </source>
</reference>
<evidence type="ECO:0000313" key="2">
    <source>
        <dbReference type="EMBL" id="AIT41665.1"/>
    </source>
</evidence>
<reference evidence="2" key="3">
    <citation type="submission" date="2013-12" db="EMBL/GenBank/DDBJ databases">
        <title>completed sequence of plasmid pHNAH46-1.</title>
        <authorList>
            <person name="Liu J."/>
            <person name="He D."/>
            <person name="Li Q."/>
        </authorList>
    </citation>
    <scope>NUCLEOTIDE SEQUENCE</scope>
    <source>
        <strain evidence="2">AHC46</strain>
        <plasmid evidence="2">pHNAH46-1</plasmid>
    </source>
</reference>
<reference evidence="2" key="4">
    <citation type="journal article" date="2015" name="Antimicrob. Agents Chemother.">
        <title>blaCTX-M-1/9/1 Hybrid Genes May Have Been Generated from blaCTX-M-15 on an IncI2 Plasmid.</title>
        <authorList>
            <person name="Liu L."/>
            <person name="He D."/>
            <person name="Lv L."/>
            <person name="Liu W."/>
            <person name="Chen X."/>
            <person name="Zeng Z."/>
            <person name="Partridge S.R."/>
            <person name="Liu J.H."/>
        </authorList>
    </citation>
    <scope>NUCLEOTIDE SEQUENCE</scope>
    <source>
        <strain evidence="2">AHC46</strain>
        <plasmid evidence="2">pHNAH46-1</plasmid>
    </source>
</reference>
<dbReference type="EMBL" id="KJ020576">
    <property type="protein sequence ID" value="AIT41665.1"/>
    <property type="molecule type" value="Genomic_DNA"/>
</dbReference>
<gene>
    <name evidence="1" type="ORF">M55_084</name>
    <name evidence="2" type="ORF">pHNAH46_082</name>
</gene>
<reference evidence="1" key="2">
    <citation type="journal article" date="2013" name="Antimicrob. Agents Chemother.">
        <title>Genetic Characterization of IncI2 Plasmids Carrying blaCTX-M-55 Spreading in both Pets and Food Animals in China.</title>
        <authorList>
            <person name="Lv L."/>
            <person name="Partridge S.R."/>
            <person name="He L."/>
            <person name="Zeng Z."/>
            <person name="He D."/>
            <person name="Ye J."/>
            <person name="Liu J.H."/>
        </authorList>
    </citation>
    <scope>NUCLEOTIDE SEQUENCE</scope>
    <source>
        <strain evidence="1">1122</strain>
        <plasmid evidence="1">pHN1122-1</plasmid>
    </source>
</reference>
<geneLocation type="plasmid" evidence="2">
    <name>pHNAH46-1</name>
</geneLocation>